<evidence type="ECO:0000313" key="2">
    <source>
        <dbReference type="EMBL" id="ABM21025.1"/>
    </source>
</evidence>
<sequence length="244" mass="26408">MDSVCGRNHSLMRLPANHVGRDLFVGDIHGQYDDLIAQLKAVNFNPDIDRVLCVGDLIDRGPASRECLNLLREPWFFAVLGNHEDFFVGAFYEGDDRAGENLFLNGGSWVLAEDQSELRSMAADYLANLPVAIELETACGRRVGVVHAACSSGVWGEFNVQADIWNRRIADFERDAPEASVSGIDVVVVGHNVVAEPCKRGNTVLIDTGAAKGCALTVWDSEQLLAFAGLKGDLGPAGSPRARI</sequence>
<dbReference type="PANTHER" id="PTHR42850">
    <property type="entry name" value="METALLOPHOSPHOESTERASE"/>
    <property type="match status" value="1"/>
</dbReference>
<dbReference type="AlphaFoldDB" id="A1U7Q6"/>
<evidence type="ECO:0000313" key="3">
    <source>
        <dbReference type="Proteomes" id="UP000000998"/>
    </source>
</evidence>
<name>A1U7Q6_MARN8</name>
<keyword evidence="2" id="KW-0614">Plasmid</keyword>
<geneLocation type="plasmid" evidence="2 3">
    <name>pMAQU01</name>
</geneLocation>
<dbReference type="KEGG" id="maq:Maqu_4174"/>
<accession>A1U7Q6</accession>
<evidence type="ECO:0000259" key="1">
    <source>
        <dbReference type="Pfam" id="PF00149"/>
    </source>
</evidence>
<dbReference type="HOGENOM" id="CLU_023125_1_0_6"/>
<protein>
    <submittedName>
        <fullName evidence="2">Metallophosphoesterase</fullName>
    </submittedName>
</protein>
<dbReference type="Gene3D" id="3.60.21.10">
    <property type="match status" value="1"/>
</dbReference>
<dbReference type="GO" id="GO:0016791">
    <property type="term" value="F:phosphatase activity"/>
    <property type="evidence" value="ECO:0007669"/>
    <property type="project" value="TreeGrafter"/>
</dbReference>
<dbReference type="Proteomes" id="UP000000998">
    <property type="component" value="Plasmid pMAQU01"/>
</dbReference>
<feature type="domain" description="Calcineurin-like phosphoesterase" evidence="1">
    <location>
        <begin position="23"/>
        <end position="191"/>
    </location>
</feature>
<dbReference type="InterPro" id="IPR029052">
    <property type="entry name" value="Metallo-depent_PP-like"/>
</dbReference>
<organism evidence="2 3">
    <name type="scientific">Marinobacter nauticus (strain ATCC 700491 / DSM 11845 / VT8)</name>
    <name type="common">Marinobacter aquaeolei</name>
    <dbReference type="NCBI Taxonomy" id="351348"/>
    <lineage>
        <taxon>Bacteria</taxon>
        <taxon>Pseudomonadati</taxon>
        <taxon>Pseudomonadota</taxon>
        <taxon>Gammaproteobacteria</taxon>
        <taxon>Pseudomonadales</taxon>
        <taxon>Marinobacteraceae</taxon>
        <taxon>Marinobacter</taxon>
    </lineage>
</organism>
<proteinExistence type="predicted"/>
<reference evidence="3" key="1">
    <citation type="journal article" date="2011" name="Appl. Environ. Microbiol.">
        <title>Genomic potential of Marinobacter aquaeolei, a biogeochemical 'opportunitroph'.</title>
        <authorList>
            <person name="Singer E."/>
            <person name="Webb E.A."/>
            <person name="Nelson W.C."/>
            <person name="Heidelberg J.F."/>
            <person name="Ivanova N."/>
            <person name="Pati A."/>
            <person name="Edwards K.J."/>
        </authorList>
    </citation>
    <scope>NUCLEOTIDE SEQUENCE [LARGE SCALE GENOMIC DNA]</scope>
    <source>
        <strain evidence="3">ATCC 700491 / DSM 11845 / VT8</strain>
    </source>
</reference>
<dbReference type="GO" id="GO:0005737">
    <property type="term" value="C:cytoplasm"/>
    <property type="evidence" value="ECO:0007669"/>
    <property type="project" value="TreeGrafter"/>
</dbReference>
<dbReference type="Pfam" id="PF00149">
    <property type="entry name" value="Metallophos"/>
    <property type="match status" value="1"/>
</dbReference>
<dbReference type="SUPFAM" id="SSF56300">
    <property type="entry name" value="Metallo-dependent phosphatases"/>
    <property type="match status" value="1"/>
</dbReference>
<dbReference type="InterPro" id="IPR004843">
    <property type="entry name" value="Calcineurin-like_PHP"/>
</dbReference>
<dbReference type="InterPro" id="IPR050126">
    <property type="entry name" value="Ap4A_hydrolase"/>
</dbReference>
<dbReference type="EMBL" id="CP000515">
    <property type="protein sequence ID" value="ABM21025.1"/>
    <property type="molecule type" value="Genomic_DNA"/>
</dbReference>
<gene>
    <name evidence="2" type="ordered locus">Maqu_4174</name>
</gene>
<dbReference type="eggNOG" id="COG0639">
    <property type="taxonomic scope" value="Bacteria"/>
</dbReference>